<feature type="compositionally biased region" description="Low complexity" evidence="14">
    <location>
        <begin position="261"/>
        <end position="275"/>
    </location>
</feature>
<evidence type="ECO:0000256" key="5">
    <source>
        <dbReference type="ARBA" id="ARBA00022737"/>
    </source>
</evidence>
<dbReference type="Gene3D" id="3.30.160.60">
    <property type="entry name" value="Classic Zinc Finger"/>
    <property type="match status" value="1"/>
</dbReference>
<feature type="compositionally biased region" description="Polar residues" evidence="14">
    <location>
        <begin position="157"/>
        <end position="166"/>
    </location>
</feature>
<dbReference type="GO" id="GO:0000981">
    <property type="term" value="F:DNA-binding transcription factor activity, RNA polymerase II-specific"/>
    <property type="evidence" value="ECO:0007669"/>
    <property type="project" value="TreeGrafter"/>
</dbReference>
<feature type="compositionally biased region" description="Basic and acidic residues" evidence="14">
    <location>
        <begin position="1"/>
        <end position="10"/>
    </location>
</feature>
<dbReference type="PROSITE" id="PS00028">
    <property type="entry name" value="ZINC_FINGER_C2H2_1"/>
    <property type="match status" value="3"/>
</dbReference>
<dbReference type="InterPro" id="IPR025243">
    <property type="entry name" value="DUF4195"/>
</dbReference>
<dbReference type="InterPro" id="IPR036236">
    <property type="entry name" value="Znf_C2H2_sf"/>
</dbReference>
<keyword evidence="10" id="KW-0238">DNA-binding</keyword>
<reference evidence="17" key="1">
    <citation type="journal article" date="2013" name="Nat. Biotechnol.">
        <title>Chinese hamster genome sequenced from sorted chromosomes.</title>
        <authorList>
            <person name="Brinkrolf K."/>
            <person name="Rupp O."/>
            <person name="Laux H."/>
            <person name="Kollin F."/>
            <person name="Ernst W."/>
            <person name="Linke B."/>
            <person name="Kofler R."/>
            <person name="Romand S."/>
            <person name="Hesse F."/>
            <person name="Budach W.E."/>
            <person name="Galosy S."/>
            <person name="Muller D."/>
            <person name="Noll T."/>
            <person name="Wienberg J."/>
            <person name="Jostock T."/>
            <person name="Leonard M."/>
            <person name="Grillari J."/>
            <person name="Tauch A."/>
            <person name="Goesmann A."/>
            <person name="Helk B."/>
            <person name="Mott J.E."/>
            <person name="Puhler A."/>
            <person name="Borth N."/>
        </authorList>
    </citation>
    <scope>NUCLEOTIDE SEQUENCE [LARGE SCALE GENOMIC DNA]</scope>
    <source>
        <strain evidence="17">17A/GY</strain>
    </source>
</reference>
<evidence type="ECO:0000256" key="11">
    <source>
        <dbReference type="ARBA" id="ARBA00023163"/>
    </source>
</evidence>
<keyword evidence="11" id="KW-0804">Transcription</keyword>
<feature type="compositionally biased region" description="Polar residues" evidence="14">
    <location>
        <begin position="632"/>
        <end position="645"/>
    </location>
</feature>
<dbReference type="GO" id="GO:0005634">
    <property type="term" value="C:nucleus"/>
    <property type="evidence" value="ECO:0007669"/>
    <property type="project" value="UniProtKB-SubCell"/>
</dbReference>
<dbReference type="GO" id="GO:0000978">
    <property type="term" value="F:RNA polymerase II cis-regulatory region sequence-specific DNA binding"/>
    <property type="evidence" value="ECO:0007669"/>
    <property type="project" value="TreeGrafter"/>
</dbReference>
<feature type="compositionally biased region" description="Low complexity" evidence="14">
    <location>
        <begin position="591"/>
        <end position="622"/>
    </location>
</feature>
<dbReference type="Pfam" id="PF25429">
    <property type="entry name" value="zf-POGZ"/>
    <property type="match status" value="1"/>
</dbReference>
<evidence type="ECO:0000256" key="9">
    <source>
        <dbReference type="ARBA" id="ARBA00023015"/>
    </source>
</evidence>
<keyword evidence="7" id="KW-0862">Zinc</keyword>
<evidence type="ECO:0000313" key="16">
    <source>
        <dbReference type="EMBL" id="ERE65750.1"/>
    </source>
</evidence>
<feature type="compositionally biased region" description="Polar residues" evidence="14">
    <location>
        <begin position="195"/>
        <end position="238"/>
    </location>
</feature>
<evidence type="ECO:0000256" key="14">
    <source>
        <dbReference type="SAM" id="MobiDB-lite"/>
    </source>
</evidence>
<dbReference type="EMBL" id="KE683228">
    <property type="protein sequence ID" value="ERE65750.1"/>
    <property type="molecule type" value="Genomic_DNA"/>
</dbReference>
<evidence type="ECO:0000256" key="3">
    <source>
        <dbReference type="ARBA" id="ARBA00022499"/>
    </source>
</evidence>
<dbReference type="InterPro" id="IPR050527">
    <property type="entry name" value="Snail/Krueppel_Znf"/>
</dbReference>
<keyword evidence="8" id="KW-0832">Ubl conjugation</keyword>
<feature type="compositionally biased region" description="Basic residues" evidence="14">
    <location>
        <begin position="646"/>
        <end position="657"/>
    </location>
</feature>
<keyword evidence="6 13" id="KW-0863">Zinc-finger</keyword>
<evidence type="ECO:0000313" key="17">
    <source>
        <dbReference type="Proteomes" id="UP000030759"/>
    </source>
</evidence>
<dbReference type="InterPro" id="IPR057618">
    <property type="entry name" value="Znf_POGZ/Z280C-D-like"/>
</dbReference>
<evidence type="ECO:0000256" key="13">
    <source>
        <dbReference type="PROSITE-ProRule" id="PRU00042"/>
    </source>
</evidence>
<protein>
    <submittedName>
        <fullName evidence="16">Zinc finger protein</fullName>
    </submittedName>
</protein>
<keyword evidence="5" id="KW-0677">Repeat</keyword>
<feature type="domain" description="C2H2-type" evidence="15">
    <location>
        <begin position="376"/>
        <end position="403"/>
    </location>
</feature>
<comment type="subcellular location">
    <subcellularLocation>
        <location evidence="2">Nucleus</location>
    </subcellularLocation>
</comment>
<dbReference type="InterPro" id="IPR059074">
    <property type="entry name" value="zf-C2H2_Z280C_D"/>
</dbReference>
<gene>
    <name evidence="16" type="ORF">H671_xg19975</name>
</gene>
<evidence type="ECO:0000256" key="7">
    <source>
        <dbReference type="ARBA" id="ARBA00022833"/>
    </source>
</evidence>
<evidence type="ECO:0000259" key="15">
    <source>
        <dbReference type="PROSITE" id="PS50157"/>
    </source>
</evidence>
<keyword evidence="12" id="KW-0539">Nucleus</keyword>
<dbReference type="GO" id="GO:0008270">
    <property type="term" value="F:zinc ion binding"/>
    <property type="evidence" value="ECO:0007669"/>
    <property type="project" value="UniProtKB-KW"/>
</dbReference>
<evidence type="ECO:0000256" key="1">
    <source>
        <dbReference type="ARBA" id="ARBA00003729"/>
    </source>
</evidence>
<dbReference type="AlphaFoldDB" id="A0A061I190"/>
<name>A0A061I190_CRIGR</name>
<dbReference type="PANTHER" id="PTHR24388:SF62">
    <property type="entry name" value="ZINC FINGER PROTEIN 280C"/>
    <property type="match status" value="1"/>
</dbReference>
<dbReference type="Proteomes" id="UP000030759">
    <property type="component" value="Unassembled WGS sequence"/>
</dbReference>
<sequence length="840" mass="94288">MGPWISEDKAASPSENTSQYDLGPQDKTARRKWIRNTPLHSTEKKPYRSDTGSVVGLRKALQTEQRGADFKTVQFKNGNNSKMAELFMECEEEELEPWQQKVAEIENKDDDDELIFVGEISSSKPAISNILNRCSPGSSSKGLRSDSFSPAFANIFKPTSQQYRNPSPNPVTALPKFHTESRSSESSGFHAVSKPSFSKTSSQDDPGASSVLQLDSTIDTPSSSILKKSTEGIDQTSLGLKHPSTSKDNSVNPKKPKTNASVSETTPSSSSSPSSAFTQVVVSNEYTSSIQSKTGASSLTCCPKCKVKFSYLDPLKYHMKRCCPDMIDKFMEKHSGDEKKSRITSEKDKLIMLVGDFYYGRYDGFIEEELKTYTTFKCFSCSKVLKNNIRFMNHMKHHLEHEKQNSESWESHTTCQHCFRQYPNPFQLQCHIESTHTPHGFSTICKICELSFETEHLLLQHMKDTHKPGEMPYICQICQFRSSIFSDVETHFKLTHENTKNLLCPFCLKVSRMATPYVNHYVKHQNKGVHRCPKCRLQFLTSKEKADHKLEHRTFIKPKDLEGLPSGTKVTIRASLGSVQSRPPSPPPSSIPSTSLQVSTSESTTTKSNSKAPANKSKSKISTPQVVLTAVSKPSTSKLGPSATKSKAKHKKQRTRKDKFSLALKNMRCQQGIHTCIECHSKIKDFPSHFSAVINCDFCKYTTNCNKAFTNHMSSHNDHPSKRFCIHKKHSRPHRGITLVCLKCDFLADTSGLDHMAKHLNQRKTHTCQVVIENVIESTSTSESTSECRSNTEISKNVQCTPGQCPPSLDTTDACSLSKECELFDCETCFNLWPWEFISS</sequence>
<feature type="region of interest" description="Disordered" evidence="14">
    <location>
        <begin position="577"/>
        <end position="657"/>
    </location>
</feature>
<dbReference type="PROSITE" id="PS50157">
    <property type="entry name" value="ZINC_FINGER_C2H2_2"/>
    <property type="match status" value="1"/>
</dbReference>
<dbReference type="SMART" id="SM00355">
    <property type="entry name" value="ZnF_C2H2"/>
    <property type="match status" value="9"/>
</dbReference>
<keyword evidence="9" id="KW-0805">Transcription regulation</keyword>
<feature type="region of interest" description="Disordered" evidence="14">
    <location>
        <begin position="157"/>
        <end position="275"/>
    </location>
</feature>
<evidence type="ECO:0000256" key="12">
    <source>
        <dbReference type="ARBA" id="ARBA00023242"/>
    </source>
</evidence>
<dbReference type="FunFam" id="3.30.160.60:FF:000298">
    <property type="entry name" value="zinc finger protein 280D isoform X1"/>
    <property type="match status" value="1"/>
</dbReference>
<keyword evidence="4" id="KW-0479">Metal-binding</keyword>
<evidence type="ECO:0000256" key="8">
    <source>
        <dbReference type="ARBA" id="ARBA00022843"/>
    </source>
</evidence>
<dbReference type="Pfam" id="PF25414">
    <property type="entry name" value="zf-C2H2_Z280C_D"/>
    <property type="match status" value="1"/>
</dbReference>
<dbReference type="InterPro" id="IPR013087">
    <property type="entry name" value="Znf_C2H2_type"/>
</dbReference>
<evidence type="ECO:0000256" key="6">
    <source>
        <dbReference type="ARBA" id="ARBA00022771"/>
    </source>
</evidence>
<dbReference type="Pfam" id="PF13836">
    <property type="entry name" value="DUF4195"/>
    <property type="match status" value="1"/>
</dbReference>
<accession>A0A061I190</accession>
<feature type="region of interest" description="Disordered" evidence="14">
    <location>
        <begin position="1"/>
        <end position="54"/>
    </location>
</feature>
<keyword evidence="3" id="KW-1017">Isopeptide bond</keyword>
<dbReference type="PANTHER" id="PTHR24388">
    <property type="entry name" value="ZINC FINGER PROTEIN"/>
    <property type="match status" value="1"/>
</dbReference>
<organism evidence="16 17">
    <name type="scientific">Cricetulus griseus</name>
    <name type="common">Chinese hamster</name>
    <name type="synonym">Cricetulus barabensis griseus</name>
    <dbReference type="NCBI Taxonomy" id="10029"/>
    <lineage>
        <taxon>Eukaryota</taxon>
        <taxon>Metazoa</taxon>
        <taxon>Chordata</taxon>
        <taxon>Craniata</taxon>
        <taxon>Vertebrata</taxon>
        <taxon>Euteleostomi</taxon>
        <taxon>Mammalia</taxon>
        <taxon>Eutheria</taxon>
        <taxon>Euarchontoglires</taxon>
        <taxon>Glires</taxon>
        <taxon>Rodentia</taxon>
        <taxon>Myomorpha</taxon>
        <taxon>Muroidea</taxon>
        <taxon>Cricetidae</taxon>
        <taxon>Cricetinae</taxon>
        <taxon>Cricetulus</taxon>
    </lineage>
</organism>
<evidence type="ECO:0000256" key="4">
    <source>
        <dbReference type="ARBA" id="ARBA00022723"/>
    </source>
</evidence>
<proteinExistence type="predicted"/>
<evidence type="ECO:0000256" key="2">
    <source>
        <dbReference type="ARBA" id="ARBA00004123"/>
    </source>
</evidence>
<dbReference type="SUPFAM" id="SSF57667">
    <property type="entry name" value="beta-beta-alpha zinc fingers"/>
    <property type="match status" value="1"/>
</dbReference>
<comment type="function">
    <text evidence="1">May function as a transcription factor.</text>
</comment>
<evidence type="ECO:0000256" key="10">
    <source>
        <dbReference type="ARBA" id="ARBA00023125"/>
    </source>
</evidence>